<dbReference type="GO" id="GO:0043531">
    <property type="term" value="F:ADP binding"/>
    <property type="evidence" value="ECO:0007669"/>
    <property type="project" value="InterPro"/>
</dbReference>
<protein>
    <submittedName>
        <fullName evidence="2">OLC1v1020220C1</fullName>
    </submittedName>
</protein>
<dbReference type="EMBL" id="OX459126">
    <property type="protein sequence ID" value="CAI9118627.1"/>
    <property type="molecule type" value="Genomic_DNA"/>
</dbReference>
<dbReference type="Gene3D" id="3.40.50.300">
    <property type="entry name" value="P-loop containing nucleotide triphosphate hydrolases"/>
    <property type="match status" value="1"/>
</dbReference>
<evidence type="ECO:0000313" key="3">
    <source>
        <dbReference type="Proteomes" id="UP001161247"/>
    </source>
</evidence>
<dbReference type="InterPro" id="IPR027417">
    <property type="entry name" value="P-loop_NTPase"/>
</dbReference>
<reference evidence="2" key="1">
    <citation type="submission" date="2023-03" db="EMBL/GenBank/DDBJ databases">
        <authorList>
            <person name="Julca I."/>
        </authorList>
    </citation>
    <scope>NUCLEOTIDE SEQUENCE</scope>
</reference>
<dbReference type="SUPFAM" id="SSF52540">
    <property type="entry name" value="P-loop containing nucleoside triphosphate hydrolases"/>
    <property type="match status" value="1"/>
</dbReference>
<proteinExistence type="predicted"/>
<keyword evidence="3" id="KW-1185">Reference proteome</keyword>
<accession>A0AAV1EFU4</accession>
<dbReference type="Pfam" id="PF00931">
    <property type="entry name" value="NB-ARC"/>
    <property type="match status" value="1"/>
</dbReference>
<feature type="domain" description="NB-ARC" evidence="1">
    <location>
        <begin position="155"/>
        <end position="218"/>
    </location>
</feature>
<organism evidence="2 3">
    <name type="scientific">Oldenlandia corymbosa var. corymbosa</name>
    <dbReference type="NCBI Taxonomy" id="529605"/>
    <lineage>
        <taxon>Eukaryota</taxon>
        <taxon>Viridiplantae</taxon>
        <taxon>Streptophyta</taxon>
        <taxon>Embryophyta</taxon>
        <taxon>Tracheophyta</taxon>
        <taxon>Spermatophyta</taxon>
        <taxon>Magnoliopsida</taxon>
        <taxon>eudicotyledons</taxon>
        <taxon>Gunneridae</taxon>
        <taxon>Pentapetalae</taxon>
        <taxon>asterids</taxon>
        <taxon>lamiids</taxon>
        <taxon>Gentianales</taxon>
        <taxon>Rubiaceae</taxon>
        <taxon>Rubioideae</taxon>
        <taxon>Spermacoceae</taxon>
        <taxon>Hedyotis-Oldenlandia complex</taxon>
        <taxon>Oldenlandia</taxon>
    </lineage>
</organism>
<evidence type="ECO:0000259" key="1">
    <source>
        <dbReference type="Pfam" id="PF00931"/>
    </source>
</evidence>
<evidence type="ECO:0000313" key="2">
    <source>
        <dbReference type="EMBL" id="CAI9118627.1"/>
    </source>
</evidence>
<dbReference type="AlphaFoldDB" id="A0AAV1EFU4"/>
<dbReference type="PANTHER" id="PTHR19338">
    <property type="entry name" value="TRANSLOCASE OF INNER MITOCHONDRIAL MEMBRANE 13 HOMOLOG"/>
    <property type="match status" value="1"/>
</dbReference>
<gene>
    <name evidence="2" type="ORF">OLC1_LOCUS24450</name>
</gene>
<name>A0AAV1EFU4_OLDCO</name>
<dbReference type="PANTHER" id="PTHR19338:SF39">
    <property type="entry name" value="TOSPOVIRUS RESISTANCE PROTEIN D"/>
    <property type="match status" value="1"/>
</dbReference>
<sequence length="219" mass="24177">MVDDQLVLVDLVIEKLNDHRIISGQLVDVQAIKGGLLFLRSLLGDIEELCHQHEVLESLWDHILTVAYKVECFIDRLHHQVRGAGLIEALSVVTSASIIKDIEDVKADVLTHSGNRGRMEVEEVTKTTYAHVPLPRTPSTTNEVVGFDEDAVSILNRVQRGSKHLKIIAIVGKMAGLGKTTLAAKVYNDPSILLHFSIRAWAPISQSVDKGKVLLDLLN</sequence>
<dbReference type="Proteomes" id="UP001161247">
    <property type="component" value="Chromosome 9"/>
</dbReference>
<dbReference type="InterPro" id="IPR002182">
    <property type="entry name" value="NB-ARC"/>
</dbReference>